<accession>A0A2W1JVH9</accession>
<evidence type="ECO:0000256" key="1">
    <source>
        <dbReference type="ARBA" id="ARBA00004370"/>
    </source>
</evidence>
<keyword evidence="5" id="KW-0472">Membrane</keyword>
<keyword evidence="8" id="KW-1185">Reference proteome</keyword>
<dbReference type="PANTHER" id="PTHR10465">
    <property type="entry name" value="TRANSMEMBRANE GTPASE FZO1"/>
    <property type="match status" value="1"/>
</dbReference>
<proteinExistence type="predicted"/>
<sequence>MTQSVDTNLNLQDQVHQLLELAYQEPDLHSQDVSAIQSSLRKAVSPTFEIVFAGAFSAGKSMLINALLERKLLYSAEGHATGTECQIAYAEQGQERVILTFLSHVEIFEQARLLIQSLGFMIDGTVVGDLKSVQATCQQVIQEEGGESRSDRAKRASALDLLIEGYMHNENYIQPEANATYPMEHFSFSTLQEAAGYARRGANSAVLKRIEYYCHDELLKDGNVLIDTPGIDAPVKKDAELTYDRIRDPDTSAVVCVLKPAETGELTTEETELLETVRSNPGIRNRVFYTFNRIDKTWYNPQLRQRLESILHKQFQNSDRVYQTSGLLGFYGSQIRKTDRSNRFGLDTLFAEEIKGSSAQEEAPLFVTEFNNYCATSGKLIGSPFRPEARGYERPNENYVRILTENGTPLIEQLVKDSGVENFRSAITRYLTEEKRPQLFAALVDDLSPLCQGLRQTYIETWQHFDSQPRNVEAIQEKELRQINPILKKIGDALQTHLEQELTQIAASKNNQAFEGSFIKLQSRMVKQLDELLSSFLVASVHEQAQATHKRHAVVPLLGILAEAFYYLADGLEETLVDASQELVVCFFQHLKEKIQQQDYYSELLRVLGSDSGIEQQLTKLQEQACHAIRNEAKVECDRYVREQPDFYAEGTVSVWQLRQTLQQACGGYDYQSMVDAEPAIRQLLKLDFEQKVQKTVMTAFRPTVNTTLINHLLPVAQELADSILQQQQKARLYLAKTLAAEAEETLKENQRRQEAVRQKIEVYNQSITSVKQSLGIMPLGEQSQKLPEIQESDLALVPAMTASLGDIEPELSLNGVEASPAVISELVTTGQNGWQNSR</sequence>
<dbReference type="PANTHER" id="PTHR10465:SF0">
    <property type="entry name" value="SARCALUMENIN"/>
    <property type="match status" value="1"/>
</dbReference>
<name>A0A2W1JVH9_9CYAN</name>
<evidence type="ECO:0000313" key="7">
    <source>
        <dbReference type="EMBL" id="PZD74462.1"/>
    </source>
</evidence>
<evidence type="ECO:0000256" key="2">
    <source>
        <dbReference type="ARBA" id="ARBA00022741"/>
    </source>
</evidence>
<dbReference type="Pfam" id="PF00350">
    <property type="entry name" value="Dynamin_N"/>
    <property type="match status" value="1"/>
</dbReference>
<dbReference type="SUPFAM" id="SSF52540">
    <property type="entry name" value="P-loop containing nucleoside triphosphate hydrolases"/>
    <property type="match status" value="1"/>
</dbReference>
<reference evidence="7 8" key="1">
    <citation type="journal article" date="2018" name="Sci. Rep.">
        <title>A novel species of the marine cyanobacterium Acaryochloris with a unique pigment content and lifestyle.</title>
        <authorList>
            <person name="Partensky F."/>
            <person name="Six C."/>
            <person name="Ratin M."/>
            <person name="Garczarek L."/>
            <person name="Vaulot D."/>
            <person name="Probert I."/>
            <person name="Calteau A."/>
            <person name="Gourvil P."/>
            <person name="Marie D."/>
            <person name="Grebert T."/>
            <person name="Bouchier C."/>
            <person name="Le Panse S."/>
            <person name="Gachenot M."/>
            <person name="Rodriguez F."/>
            <person name="Garrido J.L."/>
        </authorList>
    </citation>
    <scope>NUCLEOTIDE SEQUENCE [LARGE SCALE GENOMIC DNA]</scope>
    <source>
        <strain evidence="7 8">RCC1774</strain>
    </source>
</reference>
<dbReference type="RefSeq" id="WP_110984905.1">
    <property type="nucleotide sequence ID" value="NZ_CAWNWM010000002.1"/>
</dbReference>
<keyword evidence="3" id="KW-0378">Hydrolase</keyword>
<comment type="subcellular location">
    <subcellularLocation>
        <location evidence="1">Membrane</location>
    </subcellularLocation>
</comment>
<comment type="caution">
    <text evidence="7">The sequence shown here is derived from an EMBL/GenBank/DDBJ whole genome shotgun (WGS) entry which is preliminary data.</text>
</comment>
<evidence type="ECO:0000256" key="4">
    <source>
        <dbReference type="ARBA" id="ARBA00023134"/>
    </source>
</evidence>
<dbReference type="OrthoDB" id="5477114at2"/>
<dbReference type="InterPro" id="IPR027094">
    <property type="entry name" value="Mitofusin_fam"/>
</dbReference>
<dbReference type="Gene3D" id="3.40.50.300">
    <property type="entry name" value="P-loop containing nucleotide triphosphate hydrolases"/>
    <property type="match status" value="1"/>
</dbReference>
<dbReference type="GO" id="GO:0003924">
    <property type="term" value="F:GTPase activity"/>
    <property type="evidence" value="ECO:0007669"/>
    <property type="project" value="InterPro"/>
</dbReference>
<dbReference type="InterPro" id="IPR045063">
    <property type="entry name" value="Dynamin_N"/>
</dbReference>
<evidence type="ECO:0000313" key="8">
    <source>
        <dbReference type="Proteomes" id="UP000248857"/>
    </source>
</evidence>
<gene>
    <name evidence="7" type="primary">era_1</name>
    <name evidence="7" type="ORF">C1752_00944</name>
</gene>
<dbReference type="EMBL" id="PQWO01000002">
    <property type="protein sequence ID" value="PZD74462.1"/>
    <property type="molecule type" value="Genomic_DNA"/>
</dbReference>
<evidence type="ECO:0000256" key="3">
    <source>
        <dbReference type="ARBA" id="ARBA00022801"/>
    </source>
</evidence>
<protein>
    <submittedName>
        <fullName evidence="7">GTPase Era</fullName>
    </submittedName>
</protein>
<dbReference type="Proteomes" id="UP000248857">
    <property type="component" value="Unassembled WGS sequence"/>
</dbReference>
<feature type="domain" description="Dynamin N-terminal" evidence="6">
    <location>
        <begin position="50"/>
        <end position="278"/>
    </location>
</feature>
<keyword evidence="4" id="KW-0342">GTP-binding</keyword>
<evidence type="ECO:0000256" key="5">
    <source>
        <dbReference type="ARBA" id="ARBA00023136"/>
    </source>
</evidence>
<dbReference type="AlphaFoldDB" id="A0A2W1JVH9"/>
<keyword evidence="2" id="KW-0547">Nucleotide-binding</keyword>
<dbReference type="GO" id="GO:0005525">
    <property type="term" value="F:GTP binding"/>
    <property type="evidence" value="ECO:0007669"/>
    <property type="project" value="UniProtKB-KW"/>
</dbReference>
<dbReference type="GO" id="GO:0016020">
    <property type="term" value="C:membrane"/>
    <property type="evidence" value="ECO:0007669"/>
    <property type="project" value="UniProtKB-SubCell"/>
</dbReference>
<organism evidence="7 8">
    <name type="scientific">Acaryochloris thomasi RCC1774</name>
    <dbReference type="NCBI Taxonomy" id="1764569"/>
    <lineage>
        <taxon>Bacteria</taxon>
        <taxon>Bacillati</taxon>
        <taxon>Cyanobacteriota</taxon>
        <taxon>Cyanophyceae</taxon>
        <taxon>Acaryochloridales</taxon>
        <taxon>Acaryochloridaceae</taxon>
        <taxon>Acaryochloris</taxon>
        <taxon>Acaryochloris thomasi</taxon>
    </lineage>
</organism>
<evidence type="ECO:0000259" key="6">
    <source>
        <dbReference type="Pfam" id="PF00350"/>
    </source>
</evidence>
<dbReference type="InterPro" id="IPR027417">
    <property type="entry name" value="P-loop_NTPase"/>
</dbReference>